<proteinExistence type="predicted"/>
<accession>A0AB39BF47</accession>
<dbReference type="PROSITE" id="PS51318">
    <property type="entry name" value="TAT"/>
    <property type="match status" value="1"/>
</dbReference>
<evidence type="ECO:0000256" key="1">
    <source>
        <dbReference type="SAM" id="SignalP"/>
    </source>
</evidence>
<evidence type="ECO:0000313" key="2">
    <source>
        <dbReference type="EMBL" id="XDI05197.1"/>
    </source>
</evidence>
<organism evidence="2">
    <name type="scientific">Herbiconiux sp. A18JL235</name>
    <dbReference type="NCBI Taxonomy" id="3152363"/>
    <lineage>
        <taxon>Bacteria</taxon>
        <taxon>Bacillati</taxon>
        <taxon>Actinomycetota</taxon>
        <taxon>Actinomycetes</taxon>
        <taxon>Micrococcales</taxon>
        <taxon>Microbacteriaceae</taxon>
        <taxon>Herbiconiux</taxon>
    </lineage>
</organism>
<keyword evidence="1" id="KW-0732">Signal</keyword>
<dbReference type="EMBL" id="CP162511">
    <property type="protein sequence ID" value="XDI05197.1"/>
    <property type="molecule type" value="Genomic_DNA"/>
</dbReference>
<dbReference type="InterPro" id="IPR006311">
    <property type="entry name" value="TAT_signal"/>
</dbReference>
<feature type="signal peptide" evidence="1">
    <location>
        <begin position="1"/>
        <end position="30"/>
    </location>
</feature>
<feature type="chain" id="PRO_5044297173" evidence="1">
    <location>
        <begin position="31"/>
        <end position="144"/>
    </location>
</feature>
<gene>
    <name evidence="2" type="ORF">ABFY20_18040</name>
</gene>
<protein>
    <submittedName>
        <fullName evidence="2">Uncharacterized protein</fullName>
    </submittedName>
</protein>
<dbReference type="AlphaFoldDB" id="A0AB39BF47"/>
<reference evidence="2" key="1">
    <citation type="submission" date="2024-05" db="EMBL/GenBank/DDBJ databases">
        <title>Herbiconiux sp. A18JL235.</title>
        <authorList>
            <person name="Zhang G."/>
        </authorList>
    </citation>
    <scope>NUCLEOTIDE SEQUENCE</scope>
    <source>
        <strain evidence="2">A18JL235</strain>
    </source>
</reference>
<dbReference type="RefSeq" id="WP_368497581.1">
    <property type="nucleotide sequence ID" value="NZ_CP162511.1"/>
</dbReference>
<name>A0AB39BF47_9MICO</name>
<sequence length="144" mass="14672">MGSISRRDLIRVGAWSVPAVAVAVAVPAAAASTLPAGTVNQVFVYQQFANSVNWTWNATNTSGETAQLTVTLDLGSFAHAGWLGSAWSRSGNTYVSKAQVASGSQVGNCTVVLAAPSGTTGIVVATISAPGARSESYPFTITIP</sequence>